<dbReference type="RefSeq" id="WP_203657294.1">
    <property type="nucleotide sequence ID" value="NZ_BAAAZM010000006.1"/>
</dbReference>
<organism evidence="1 2">
    <name type="scientific">Actinocatenispora rupis</name>
    <dbReference type="NCBI Taxonomy" id="519421"/>
    <lineage>
        <taxon>Bacteria</taxon>
        <taxon>Bacillati</taxon>
        <taxon>Actinomycetota</taxon>
        <taxon>Actinomycetes</taxon>
        <taxon>Micromonosporales</taxon>
        <taxon>Micromonosporaceae</taxon>
        <taxon>Actinocatenispora</taxon>
    </lineage>
</organism>
<proteinExistence type="predicted"/>
<accession>A0A8J3N9G5</accession>
<name>A0A8J3N9G5_9ACTN</name>
<evidence type="ECO:0000313" key="1">
    <source>
        <dbReference type="EMBL" id="GID11299.1"/>
    </source>
</evidence>
<protein>
    <submittedName>
        <fullName evidence="1">Uncharacterized protein</fullName>
    </submittedName>
</protein>
<dbReference type="AlphaFoldDB" id="A0A8J3N9G5"/>
<evidence type="ECO:0000313" key="2">
    <source>
        <dbReference type="Proteomes" id="UP000612808"/>
    </source>
</evidence>
<dbReference type="EMBL" id="BOMB01000012">
    <property type="protein sequence ID" value="GID11299.1"/>
    <property type="molecule type" value="Genomic_DNA"/>
</dbReference>
<gene>
    <name evidence="1" type="ORF">Aru02nite_21880</name>
</gene>
<sequence length="148" mass="15404">MDPGTLADTAVSFLHAYLQRIGGLVADRAAQTIADGVLPLASRLHRVLRRALRGTDHEAALDATEDSPEAPPAADLVTAVREVVEADPATAAELADILREAGWLDAPAAGIGHVEGAAAVGGNVTIRGRYAAGRDVVVRADPEETRDR</sequence>
<dbReference type="Proteomes" id="UP000612808">
    <property type="component" value="Unassembled WGS sequence"/>
</dbReference>
<comment type="caution">
    <text evidence="1">The sequence shown here is derived from an EMBL/GenBank/DDBJ whole genome shotgun (WGS) entry which is preliminary data.</text>
</comment>
<keyword evidence="2" id="KW-1185">Reference proteome</keyword>
<reference evidence="1" key="1">
    <citation type="submission" date="2021-01" db="EMBL/GenBank/DDBJ databases">
        <title>Whole genome shotgun sequence of Actinocatenispora rupis NBRC 107355.</title>
        <authorList>
            <person name="Komaki H."/>
            <person name="Tamura T."/>
        </authorList>
    </citation>
    <scope>NUCLEOTIDE SEQUENCE</scope>
    <source>
        <strain evidence="1">NBRC 107355</strain>
    </source>
</reference>